<dbReference type="Proteomes" id="UP001209570">
    <property type="component" value="Unassembled WGS sequence"/>
</dbReference>
<evidence type="ECO:0000256" key="1">
    <source>
        <dbReference type="SAM" id="Coils"/>
    </source>
</evidence>
<sequence>MSSVADVMEDLVSSVVAATAAEAASPSSVLPADTSPSGRAAGAGSPTPDDPSPAVSAPFCMALARVASRNWVAFDGSAGAQAAAWRDAAVSVGRAFQRASSLRPGDDTLEYQRELERARAAVDGRLASLFSASAEPSAPAVPVAGTANDWRTPVANVLSSLVPSTGRPHVLVPCDENSDVGAAPADPVRVVADALQLFAGLRERYGSYDLAGRVERTSVACAWLTHTADALVELVRVQDALLRLRHVQAPVELESLPIVAAARIRAAEATAARRVEQVAAARRSADEARRRLDDERSAKARALQRCRELRELVDDYESDFAAAEHAIAAHQGCDDRIAELRAQVVELEDALLDAPGVTHLLSPAQAQHVFTFLWKHGFGQGDERRWAELVHACAMDDPSLAPADTSMTVFQSRRVGSATHAAPDTALISGLFPPVIAPPAPATLPGATSLGAPAPVPQSVDYEFDAAVQDEDFGGDNDDDADVVLLGVAPASAGAAHSPSGTVGSTGVAAATSTVDVAAASLATTGGARSDSTPASDTVTTPRGTKRRRASQVALGALEAQRLARAFRTDGLGADASTGDPSPPAAKRRLLDATTASVSDAAPAISAGGATPVTAPARATPAAGVATDMSAGGTAAVATPTSTLAPATPAAGVNAGGALAVVPGGQRPLSFPPADPRLADYLRVPASVGAVRTSVVFTRLPYPYPLGTVRGRSSTVDMTDLVSIQFSRPIAGIPLQHVRGQTPYFPNYEPVRQRTASIIERYGPQLRNVTDLLATNPWDAMWAGRTRHLFLFDPTKLDDAQVHWLFQVLTFMLQYRRHIWQRLHWFPLSRQPQLGAVSTAMYTARMTTDPHIEDSFNFEYAGLVVSFPAILWQEACIPVILFW</sequence>
<dbReference type="AlphaFoldDB" id="A0AAD5LSL9"/>
<proteinExistence type="predicted"/>
<reference evidence="3" key="1">
    <citation type="submission" date="2021-12" db="EMBL/GenBank/DDBJ databases">
        <title>Prjna785345.</title>
        <authorList>
            <person name="Rujirawat T."/>
            <person name="Krajaejun T."/>
        </authorList>
    </citation>
    <scope>NUCLEOTIDE SEQUENCE</scope>
    <source>
        <strain evidence="3">Pi057C3</strain>
    </source>
</reference>
<evidence type="ECO:0000313" key="3">
    <source>
        <dbReference type="EMBL" id="KAJ0391516.1"/>
    </source>
</evidence>
<feature type="region of interest" description="Disordered" evidence="2">
    <location>
        <begin position="21"/>
        <end position="52"/>
    </location>
</feature>
<name>A0AAD5LSL9_PYTIN</name>
<comment type="caution">
    <text evidence="3">The sequence shown here is derived from an EMBL/GenBank/DDBJ whole genome shotgun (WGS) entry which is preliminary data.</text>
</comment>
<keyword evidence="1" id="KW-0175">Coiled coil</keyword>
<feature type="region of interest" description="Disordered" evidence="2">
    <location>
        <begin position="525"/>
        <end position="550"/>
    </location>
</feature>
<feature type="coiled-coil region" evidence="1">
    <location>
        <begin position="278"/>
        <end position="350"/>
    </location>
</feature>
<evidence type="ECO:0000256" key="2">
    <source>
        <dbReference type="SAM" id="MobiDB-lite"/>
    </source>
</evidence>
<feature type="compositionally biased region" description="Polar residues" evidence="2">
    <location>
        <begin position="530"/>
        <end position="543"/>
    </location>
</feature>
<accession>A0AAD5LSL9</accession>
<gene>
    <name evidence="3" type="ORF">P43SY_010716</name>
</gene>
<dbReference type="EMBL" id="JAKCXM010000993">
    <property type="protein sequence ID" value="KAJ0391516.1"/>
    <property type="molecule type" value="Genomic_DNA"/>
</dbReference>
<evidence type="ECO:0000313" key="4">
    <source>
        <dbReference type="Proteomes" id="UP001209570"/>
    </source>
</evidence>
<keyword evidence="4" id="KW-1185">Reference proteome</keyword>
<protein>
    <submittedName>
        <fullName evidence="3">Uncharacterized protein</fullName>
    </submittedName>
</protein>
<organism evidence="3 4">
    <name type="scientific">Pythium insidiosum</name>
    <name type="common">Pythiosis disease agent</name>
    <dbReference type="NCBI Taxonomy" id="114742"/>
    <lineage>
        <taxon>Eukaryota</taxon>
        <taxon>Sar</taxon>
        <taxon>Stramenopiles</taxon>
        <taxon>Oomycota</taxon>
        <taxon>Peronosporomycetes</taxon>
        <taxon>Pythiales</taxon>
        <taxon>Pythiaceae</taxon>
        <taxon>Pythium</taxon>
    </lineage>
</organism>